<evidence type="ECO:0000313" key="2">
    <source>
        <dbReference type="EMBL" id="OEL18028.1"/>
    </source>
</evidence>
<gene>
    <name evidence="2" type="ORF">BAE44_0020953</name>
</gene>
<organism evidence="2 3">
    <name type="scientific">Dichanthelium oligosanthes</name>
    <dbReference type="NCBI Taxonomy" id="888268"/>
    <lineage>
        <taxon>Eukaryota</taxon>
        <taxon>Viridiplantae</taxon>
        <taxon>Streptophyta</taxon>
        <taxon>Embryophyta</taxon>
        <taxon>Tracheophyta</taxon>
        <taxon>Spermatophyta</taxon>
        <taxon>Magnoliopsida</taxon>
        <taxon>Liliopsida</taxon>
        <taxon>Poales</taxon>
        <taxon>Poaceae</taxon>
        <taxon>PACMAD clade</taxon>
        <taxon>Panicoideae</taxon>
        <taxon>Panicodae</taxon>
        <taxon>Paniceae</taxon>
        <taxon>Dichantheliinae</taxon>
        <taxon>Dichanthelium</taxon>
    </lineage>
</organism>
<dbReference type="AlphaFoldDB" id="A0A1E5UYX3"/>
<dbReference type="OrthoDB" id="666625at2759"/>
<evidence type="ECO:0000313" key="3">
    <source>
        <dbReference type="Proteomes" id="UP000095767"/>
    </source>
</evidence>
<accession>A0A1E5UYX3</accession>
<dbReference type="STRING" id="888268.A0A1E5UYX3"/>
<dbReference type="InterPro" id="IPR024752">
    <property type="entry name" value="Myb/SANT-like_dom"/>
</dbReference>
<reference evidence="2 3" key="1">
    <citation type="submission" date="2016-09" db="EMBL/GenBank/DDBJ databases">
        <title>The draft genome of Dichanthelium oligosanthes: A C3 panicoid grass species.</title>
        <authorList>
            <person name="Studer A.J."/>
            <person name="Schnable J.C."/>
            <person name="Brutnell T.P."/>
        </authorList>
    </citation>
    <scope>NUCLEOTIDE SEQUENCE [LARGE SCALE GENOMIC DNA]</scope>
    <source>
        <strain evidence="3">cv. Kellogg 1175</strain>
        <tissue evidence="2">Leaf</tissue>
    </source>
</reference>
<dbReference type="Proteomes" id="UP000095767">
    <property type="component" value="Unassembled WGS sequence"/>
</dbReference>
<evidence type="ECO:0000259" key="1">
    <source>
        <dbReference type="Pfam" id="PF12776"/>
    </source>
</evidence>
<protein>
    <recommendedName>
        <fullName evidence="1">Myb/SANT-like domain-containing protein</fullName>
    </recommendedName>
</protein>
<name>A0A1E5UYX3_9POAL</name>
<comment type="caution">
    <text evidence="2">The sequence shown here is derived from an EMBL/GenBank/DDBJ whole genome shotgun (WGS) entry which is preliminary data.</text>
</comment>
<dbReference type="PANTHER" id="PTHR47127">
    <property type="entry name" value="10A19I.15"/>
    <property type="match status" value="1"/>
</dbReference>
<sequence>MSSFMLSHLAGIVANGNKTSSGFKKVYFNQCARAVNDKFNTSRTGDQIKNHLKIWQRKYQKINRLRNLSAANFYEENFIITLDSEYYNDYIKDHKNDADFLNKPLEHFGEMATIFGNSMATEKYAKGSSDPLAKTIDNEEEGLIGVLKYVGDKLSVAIEKIAAPTPPAAENDVPEDLFETLTSLPGFEETHISTYYAYLVANPHIARAFYKLPFNYKLNWFAMYVSDKFPGY</sequence>
<dbReference type="Pfam" id="PF12776">
    <property type="entry name" value="Myb_DNA-bind_3"/>
    <property type="match status" value="1"/>
</dbReference>
<keyword evidence="3" id="KW-1185">Reference proteome</keyword>
<dbReference type="EMBL" id="LWDX02057986">
    <property type="protein sequence ID" value="OEL18028.1"/>
    <property type="molecule type" value="Genomic_DNA"/>
</dbReference>
<feature type="domain" description="Myb/SANT-like" evidence="1">
    <location>
        <begin position="6"/>
        <end position="89"/>
    </location>
</feature>
<proteinExistence type="predicted"/>